<comment type="caution">
    <text evidence="5">The sequence shown here is derived from an EMBL/GenBank/DDBJ whole genome shotgun (WGS) entry which is preliminary data.</text>
</comment>
<dbReference type="InterPro" id="IPR031107">
    <property type="entry name" value="Small_HSP"/>
</dbReference>
<dbReference type="InterPro" id="IPR008978">
    <property type="entry name" value="HSP20-like_chaperone"/>
</dbReference>
<evidence type="ECO:0000313" key="6">
    <source>
        <dbReference type="Proteomes" id="UP000789508"/>
    </source>
</evidence>
<dbReference type="PROSITE" id="PS01031">
    <property type="entry name" value="SHSP"/>
    <property type="match status" value="1"/>
</dbReference>
<evidence type="ECO:0000256" key="2">
    <source>
        <dbReference type="PROSITE-ProRule" id="PRU00285"/>
    </source>
</evidence>
<gene>
    <name evidence="5" type="ORF">ALEPTO_LOCUS2758</name>
</gene>
<evidence type="ECO:0000313" key="5">
    <source>
        <dbReference type="EMBL" id="CAG8486510.1"/>
    </source>
</evidence>
<reference evidence="5" key="1">
    <citation type="submission" date="2021-06" db="EMBL/GenBank/DDBJ databases">
        <authorList>
            <person name="Kallberg Y."/>
            <person name="Tangrot J."/>
            <person name="Rosling A."/>
        </authorList>
    </citation>
    <scope>NUCLEOTIDE SEQUENCE</scope>
    <source>
        <strain evidence="5">FL130A</strain>
    </source>
</reference>
<organism evidence="5 6">
    <name type="scientific">Ambispora leptoticha</name>
    <dbReference type="NCBI Taxonomy" id="144679"/>
    <lineage>
        <taxon>Eukaryota</taxon>
        <taxon>Fungi</taxon>
        <taxon>Fungi incertae sedis</taxon>
        <taxon>Mucoromycota</taxon>
        <taxon>Glomeromycotina</taxon>
        <taxon>Glomeromycetes</taxon>
        <taxon>Archaeosporales</taxon>
        <taxon>Ambisporaceae</taxon>
        <taxon>Ambispora</taxon>
    </lineage>
</organism>
<dbReference type="Gene3D" id="2.60.40.790">
    <property type="match status" value="1"/>
</dbReference>
<comment type="similarity">
    <text evidence="2 3">Belongs to the small heat shock protein (HSP20) family.</text>
</comment>
<protein>
    <submittedName>
        <fullName evidence="5">11193_t:CDS:1</fullName>
    </submittedName>
</protein>
<dbReference type="CDD" id="cd06464">
    <property type="entry name" value="ACD_sHsps-like"/>
    <property type="match status" value="1"/>
</dbReference>
<keyword evidence="1" id="KW-0346">Stress response</keyword>
<evidence type="ECO:0000256" key="3">
    <source>
        <dbReference type="RuleBase" id="RU003616"/>
    </source>
</evidence>
<evidence type="ECO:0000256" key="1">
    <source>
        <dbReference type="ARBA" id="ARBA00023016"/>
    </source>
</evidence>
<dbReference type="Proteomes" id="UP000789508">
    <property type="component" value="Unassembled WGS sequence"/>
</dbReference>
<dbReference type="Pfam" id="PF00011">
    <property type="entry name" value="HSP20"/>
    <property type="match status" value="1"/>
</dbReference>
<name>A0A9N8WJD3_9GLOM</name>
<feature type="non-terminal residue" evidence="5">
    <location>
        <position position="1"/>
    </location>
</feature>
<accession>A0A9N8WJD3</accession>
<keyword evidence="6" id="KW-1185">Reference proteome</keyword>
<dbReference type="PANTHER" id="PTHR11527">
    <property type="entry name" value="HEAT-SHOCK PROTEIN 20 FAMILY MEMBER"/>
    <property type="match status" value="1"/>
</dbReference>
<proteinExistence type="inferred from homology"/>
<sequence length="77" mass="8906">LDVHGQELVISGEYAQHQDLSKHNIIRKERKAGKFRRGITIPHGFKTDDIDAQYKDGVLTVKIPRNLEFKPKRVNIK</sequence>
<dbReference type="EMBL" id="CAJVPS010000439">
    <property type="protein sequence ID" value="CAG8486510.1"/>
    <property type="molecule type" value="Genomic_DNA"/>
</dbReference>
<dbReference type="SUPFAM" id="SSF49764">
    <property type="entry name" value="HSP20-like chaperones"/>
    <property type="match status" value="1"/>
</dbReference>
<evidence type="ECO:0000259" key="4">
    <source>
        <dbReference type="PROSITE" id="PS01031"/>
    </source>
</evidence>
<dbReference type="OrthoDB" id="1431247at2759"/>
<dbReference type="AlphaFoldDB" id="A0A9N8WJD3"/>
<feature type="domain" description="SHSP" evidence="4">
    <location>
        <begin position="1"/>
        <end position="77"/>
    </location>
</feature>
<dbReference type="InterPro" id="IPR002068">
    <property type="entry name" value="A-crystallin/Hsp20_dom"/>
</dbReference>